<organism evidence="2 3">
    <name type="scientific">Parthenolecanium corni</name>
    <dbReference type="NCBI Taxonomy" id="536013"/>
    <lineage>
        <taxon>Eukaryota</taxon>
        <taxon>Metazoa</taxon>
        <taxon>Ecdysozoa</taxon>
        <taxon>Arthropoda</taxon>
        <taxon>Hexapoda</taxon>
        <taxon>Insecta</taxon>
        <taxon>Pterygota</taxon>
        <taxon>Neoptera</taxon>
        <taxon>Paraneoptera</taxon>
        <taxon>Hemiptera</taxon>
        <taxon>Sternorrhyncha</taxon>
        <taxon>Coccoidea</taxon>
        <taxon>Coccidae</taxon>
        <taxon>Parthenolecanium</taxon>
    </lineage>
</organism>
<feature type="region of interest" description="Disordered" evidence="1">
    <location>
        <begin position="306"/>
        <end position="330"/>
    </location>
</feature>
<sequence length="445" mass="48885">MVVLPVLQGRNISGDKLQYVYTKAPVTMVISDPQPTTHRPVSTKSWPASFASKAQVFLVEPNDRRPLPHHSFSPEWVGHTISTTQRPNYSEGLHRPKVAAKSTNPPMVQLSSDNRYNISTSTSKVTWKKSTDKTLVKWTAAEDVTSTPSTIAEPALNITTAHFLQFNSSAANTSVPDDKTVTQLALDLQASTNKLTNDIKSMLLHLGLLAQGSEPQGESNELEAEGSENTNLSTDSSSYMKFKNIPVQNELTIQDDMRQLLNTFGLLPSKNTTSSTDETASRVKRNTKEQGPDSLLDQYQLFSQTVDKSSKGMKGHPSKRAPLKSEINNGSIKPLAGFRQQKRQVMESKRTRAVDTGASANELQSKGDEPNNKGTATVEQLSGSFGGELAAEQNTAPKPTNGLYFWVDWNTFLNLTGKPDVRLAYSSKAGDSTKFVPITDWRNKL</sequence>
<evidence type="ECO:0000313" key="3">
    <source>
        <dbReference type="Proteomes" id="UP001367676"/>
    </source>
</evidence>
<feature type="compositionally biased region" description="Basic residues" evidence="1">
    <location>
        <begin position="311"/>
        <end position="322"/>
    </location>
</feature>
<feature type="compositionally biased region" description="Polar residues" evidence="1">
    <location>
        <begin position="269"/>
        <end position="278"/>
    </location>
</feature>
<dbReference type="AlphaFoldDB" id="A0AAN9T4J8"/>
<reference evidence="2 3" key="1">
    <citation type="submission" date="2024-03" db="EMBL/GenBank/DDBJ databases">
        <title>Adaptation during the transition from Ophiocordyceps entomopathogen to insect associate is accompanied by gene loss and intensified selection.</title>
        <authorList>
            <person name="Ward C.M."/>
            <person name="Onetto C.A."/>
            <person name="Borneman A.R."/>
        </authorList>
    </citation>
    <scope>NUCLEOTIDE SEQUENCE [LARGE SCALE GENOMIC DNA]</scope>
    <source>
        <strain evidence="2">AWRI1</strain>
        <tissue evidence="2">Single Adult Female</tissue>
    </source>
</reference>
<gene>
    <name evidence="2" type="ORF">V9T40_014382</name>
</gene>
<proteinExistence type="predicted"/>
<accession>A0AAN9T4J8</accession>
<evidence type="ECO:0000256" key="1">
    <source>
        <dbReference type="SAM" id="MobiDB-lite"/>
    </source>
</evidence>
<feature type="region of interest" description="Disordered" evidence="1">
    <location>
        <begin position="213"/>
        <end position="237"/>
    </location>
</feature>
<name>A0AAN9T4J8_9HEMI</name>
<feature type="compositionally biased region" description="Polar residues" evidence="1">
    <location>
        <begin position="227"/>
        <end position="237"/>
    </location>
</feature>
<feature type="region of interest" description="Disordered" evidence="1">
    <location>
        <begin position="347"/>
        <end position="376"/>
    </location>
</feature>
<comment type="caution">
    <text evidence="2">The sequence shown here is derived from an EMBL/GenBank/DDBJ whole genome shotgun (WGS) entry which is preliminary data.</text>
</comment>
<evidence type="ECO:0000313" key="2">
    <source>
        <dbReference type="EMBL" id="KAK7571910.1"/>
    </source>
</evidence>
<feature type="region of interest" description="Disordered" evidence="1">
    <location>
        <begin position="268"/>
        <end position="292"/>
    </location>
</feature>
<dbReference type="EMBL" id="JBBCAQ010000038">
    <property type="protein sequence ID" value="KAK7571910.1"/>
    <property type="molecule type" value="Genomic_DNA"/>
</dbReference>
<protein>
    <submittedName>
        <fullName evidence="2">Uncharacterized protein</fullName>
    </submittedName>
</protein>
<dbReference type="Proteomes" id="UP001367676">
    <property type="component" value="Unassembled WGS sequence"/>
</dbReference>
<keyword evidence="3" id="KW-1185">Reference proteome</keyword>